<protein>
    <submittedName>
        <fullName evidence="2">Uncharacterized protein</fullName>
    </submittedName>
</protein>
<evidence type="ECO:0000256" key="1">
    <source>
        <dbReference type="SAM" id="MobiDB-lite"/>
    </source>
</evidence>
<evidence type="ECO:0000313" key="2">
    <source>
        <dbReference type="EMBL" id="CAA9582723.1"/>
    </source>
</evidence>
<name>A0A6J4VP34_9BACT</name>
<feature type="region of interest" description="Disordered" evidence="1">
    <location>
        <begin position="1"/>
        <end position="40"/>
    </location>
</feature>
<proteinExistence type="predicted"/>
<dbReference type="EMBL" id="CADCWL010000237">
    <property type="protein sequence ID" value="CAA9582723.1"/>
    <property type="molecule type" value="Genomic_DNA"/>
</dbReference>
<organism evidence="2">
    <name type="scientific">uncultured Thermomicrobiales bacterium</name>
    <dbReference type="NCBI Taxonomy" id="1645740"/>
    <lineage>
        <taxon>Bacteria</taxon>
        <taxon>Pseudomonadati</taxon>
        <taxon>Thermomicrobiota</taxon>
        <taxon>Thermomicrobia</taxon>
        <taxon>Thermomicrobiales</taxon>
        <taxon>environmental samples</taxon>
    </lineage>
</organism>
<sequence>MVQRRAAARCGPDRRRGQGWRLANVGDGVGPHSGDAAELG</sequence>
<dbReference type="AlphaFoldDB" id="A0A6J4VP34"/>
<reference evidence="2" key="1">
    <citation type="submission" date="2020-02" db="EMBL/GenBank/DDBJ databases">
        <authorList>
            <person name="Meier V. D."/>
        </authorList>
    </citation>
    <scope>NUCLEOTIDE SEQUENCE</scope>
    <source>
        <strain evidence="2">AVDCRST_MAG19</strain>
    </source>
</reference>
<gene>
    <name evidence="2" type="ORF">AVDCRST_MAG19-4266</name>
</gene>
<accession>A0A6J4VP34</accession>